<feature type="domain" description="RING-type" evidence="6">
    <location>
        <begin position="33"/>
        <end position="81"/>
    </location>
</feature>
<evidence type="ECO:0000313" key="8">
    <source>
        <dbReference type="Proteomes" id="UP000294847"/>
    </source>
</evidence>
<dbReference type="SMART" id="SM00184">
    <property type="entry name" value="RING"/>
    <property type="match status" value="1"/>
</dbReference>
<dbReference type="InterPro" id="IPR017907">
    <property type="entry name" value="Znf_RING_CS"/>
</dbReference>
<reference evidence="7 8" key="1">
    <citation type="journal article" date="2019" name="Mol. Biol. Evol.">
        <title>Blast fungal genomes show frequent chromosomal changes, gene gains and losses, and effector gene turnover.</title>
        <authorList>
            <person name="Gomez Luciano L.B."/>
            <person name="Jason Tsai I."/>
            <person name="Chuma I."/>
            <person name="Tosa Y."/>
            <person name="Chen Y.H."/>
            <person name="Li J.Y."/>
            <person name="Li M.Y."/>
            <person name="Jade Lu M.Y."/>
            <person name="Nakayashiki H."/>
            <person name="Li W.H."/>
        </authorList>
    </citation>
    <scope>NUCLEOTIDE SEQUENCE [LARGE SCALE GENOMIC DNA]</scope>
    <source>
        <strain evidence="7">MZ5-1-6</strain>
    </source>
</reference>
<dbReference type="PANTHER" id="PTHR23041">
    <property type="entry name" value="RING FINGER DOMAIN-CONTAINING"/>
    <property type="match status" value="1"/>
</dbReference>
<keyword evidence="3" id="KW-0862">Zinc</keyword>
<dbReference type="Pfam" id="PF13639">
    <property type="entry name" value="zf-RING_2"/>
    <property type="match status" value="1"/>
</dbReference>
<feature type="compositionally biased region" description="Polar residues" evidence="5">
    <location>
        <begin position="405"/>
        <end position="417"/>
    </location>
</feature>
<dbReference type="GO" id="GO:0008270">
    <property type="term" value="F:zinc ion binding"/>
    <property type="evidence" value="ECO:0007669"/>
    <property type="project" value="UniProtKB-KW"/>
</dbReference>
<organism evidence="7 8">
    <name type="scientific">Pyricularia oryzae</name>
    <name type="common">Rice blast fungus</name>
    <name type="synonym">Magnaporthe oryzae</name>
    <dbReference type="NCBI Taxonomy" id="318829"/>
    <lineage>
        <taxon>Eukaryota</taxon>
        <taxon>Fungi</taxon>
        <taxon>Dikarya</taxon>
        <taxon>Ascomycota</taxon>
        <taxon>Pezizomycotina</taxon>
        <taxon>Sordariomycetes</taxon>
        <taxon>Sordariomycetidae</taxon>
        <taxon>Magnaporthales</taxon>
        <taxon>Pyriculariaceae</taxon>
        <taxon>Pyricularia</taxon>
    </lineage>
</organism>
<evidence type="ECO:0000256" key="3">
    <source>
        <dbReference type="ARBA" id="ARBA00022833"/>
    </source>
</evidence>
<dbReference type="PANTHER" id="PTHR23041:SF78">
    <property type="entry name" value="E3 UBIQUITIN-PROTEIN LIGASE RNF4"/>
    <property type="match status" value="1"/>
</dbReference>
<feature type="region of interest" description="Disordered" evidence="5">
    <location>
        <begin position="359"/>
        <end position="430"/>
    </location>
</feature>
<dbReference type="Proteomes" id="UP000294847">
    <property type="component" value="Chromosome 2"/>
</dbReference>
<dbReference type="InterPro" id="IPR047134">
    <property type="entry name" value="RNF4"/>
</dbReference>
<evidence type="ECO:0000256" key="1">
    <source>
        <dbReference type="ARBA" id="ARBA00022723"/>
    </source>
</evidence>
<name>A0A4P7N241_PYROR</name>
<dbReference type="InterPro" id="IPR013083">
    <property type="entry name" value="Znf_RING/FYVE/PHD"/>
</dbReference>
<keyword evidence="1" id="KW-0479">Metal-binding</keyword>
<evidence type="ECO:0000313" key="7">
    <source>
        <dbReference type="EMBL" id="QBZ56343.1"/>
    </source>
</evidence>
<gene>
    <name evidence="7" type="ORF">PoMZ_01249</name>
</gene>
<dbReference type="EMBL" id="CP034205">
    <property type="protein sequence ID" value="QBZ56343.1"/>
    <property type="molecule type" value="Genomic_DNA"/>
</dbReference>
<sequence length="601" mass="67198">MAFTGINLELGNYVQFPRLVLLREPEKSQSTECAICHDRCHYRPGKNEKDDSMAILPCGHVFCKGCVEQALESKPACPICRMRLEYSSCKHPIKPRILHEETVLMLPDTVRCSDELPSRCHSCLRAAAVKHAFTLFSVYQTEINAANRAFQESKSEDDRAKLSEADKKAHKIILSSFNLRAQFDCLFYTQPLTSLIPNLKTPEYRVTSIYNRDYQRLRILAIALSSKLDDLISSFQLATVCLNEGNQSEFDDQHKVHFQDGNQSFSQQLSDMSKRLALGETRANLIREPDLARWYGDAIMVARALGLWHAAIRDRASLPRSDEHGTMVQIMEKLDQVYGIAELDKIKGRIEILTQRALAQNAAGGKPSRGTKRVADQLPDDWEGKDDGSAPPARFRRTAGGRIAITSSPQGASSDTAGATPLPDQQGKDMAGITAHGVDAAAQEEGEGEEAEDEPTPKILSRACIERPFPFVINSPAGFQDAWKTVQVLENRVKRPEGADDRDLNFMNVLVRELCEYAMEATDKFNIAVSIRSRNLRYLQFCEAPQSEIQKAKDELKEVEEQHEHDGLGFGDVSEREGCIKSLFSLYGIAREDVTESANSK</sequence>
<protein>
    <recommendedName>
        <fullName evidence="6">RING-type domain-containing protein</fullName>
    </recommendedName>
</protein>
<keyword evidence="2 4" id="KW-0863">Zinc-finger</keyword>
<dbReference type="PROSITE" id="PS00518">
    <property type="entry name" value="ZF_RING_1"/>
    <property type="match status" value="1"/>
</dbReference>
<dbReference type="Gene3D" id="3.30.40.10">
    <property type="entry name" value="Zinc/RING finger domain, C3HC4 (zinc finger)"/>
    <property type="match status" value="1"/>
</dbReference>
<dbReference type="InterPro" id="IPR001841">
    <property type="entry name" value="Znf_RING"/>
</dbReference>
<evidence type="ECO:0000256" key="4">
    <source>
        <dbReference type="PROSITE-ProRule" id="PRU00175"/>
    </source>
</evidence>
<dbReference type="SUPFAM" id="SSF57850">
    <property type="entry name" value="RING/U-box"/>
    <property type="match status" value="1"/>
</dbReference>
<evidence type="ECO:0000256" key="5">
    <source>
        <dbReference type="SAM" id="MobiDB-lite"/>
    </source>
</evidence>
<dbReference type="PROSITE" id="PS50089">
    <property type="entry name" value="ZF_RING_2"/>
    <property type="match status" value="1"/>
</dbReference>
<evidence type="ECO:0000259" key="6">
    <source>
        <dbReference type="PROSITE" id="PS50089"/>
    </source>
</evidence>
<evidence type="ECO:0000256" key="2">
    <source>
        <dbReference type="ARBA" id="ARBA00022771"/>
    </source>
</evidence>
<accession>A0A4P7N241</accession>
<dbReference type="AlphaFoldDB" id="A0A4P7N241"/>
<proteinExistence type="predicted"/>